<keyword evidence="1" id="KW-1133">Transmembrane helix</keyword>
<keyword evidence="1" id="KW-0812">Transmembrane</keyword>
<accession>A0AB38DR35</accession>
<keyword evidence="4" id="KW-1185">Reference proteome</keyword>
<evidence type="ECO:0000313" key="5">
    <source>
        <dbReference type="Proteomes" id="UP000215033"/>
    </source>
</evidence>
<feature type="transmembrane region" description="Helical" evidence="1">
    <location>
        <begin position="12"/>
        <end position="35"/>
    </location>
</feature>
<dbReference type="EMBL" id="MTBM01000001">
    <property type="protein sequence ID" value="OSI11587.1"/>
    <property type="molecule type" value="Genomic_DNA"/>
</dbReference>
<evidence type="ECO:0000256" key="1">
    <source>
        <dbReference type="SAM" id="Phobius"/>
    </source>
</evidence>
<feature type="transmembrane region" description="Helical" evidence="1">
    <location>
        <begin position="86"/>
        <end position="114"/>
    </location>
</feature>
<keyword evidence="1" id="KW-0472">Membrane</keyword>
<dbReference type="KEGG" id="nzo:SAMEA4504057_1366"/>
<gene>
    <name evidence="2" type="ORF">BWD10_01055</name>
    <name evidence="3" type="ORF">SAMEA4504057_01366</name>
</gene>
<sequence>MKETILKKISKWLLIILLLLLLILLVCLVLAYFLTRNDGESYYFNIVAITLFMILASLLAAYLALVPGNRALIAAKAASASTPWAVLGKFVWIAKCLQITIAVIGISAAAVMAVNLASHWSETHFICDEEHPCERSSGGSSRGDD</sequence>
<dbReference type="AlphaFoldDB" id="A0AB38DR35"/>
<protein>
    <submittedName>
        <fullName evidence="3">Uncharacterized protein</fullName>
    </submittedName>
</protein>
<reference evidence="2 4" key="1">
    <citation type="submission" date="2017-01" db="EMBL/GenBank/DDBJ databases">
        <authorList>
            <person name="Wolfgang W.J."/>
            <person name="Cole J."/>
            <person name="Wroblewski D."/>
            <person name="Mcginnis J."/>
            <person name="Musser K.A."/>
        </authorList>
    </citation>
    <scope>NUCLEOTIDE SEQUENCE [LARGE SCALE GENOMIC DNA]</scope>
    <source>
        <strain evidence="2 4">DSM 21643</strain>
    </source>
</reference>
<organism evidence="3 5">
    <name type="scientific">Neisseria zoodegmatis</name>
    <dbReference type="NCBI Taxonomy" id="326523"/>
    <lineage>
        <taxon>Bacteria</taxon>
        <taxon>Pseudomonadati</taxon>
        <taxon>Pseudomonadota</taxon>
        <taxon>Betaproteobacteria</taxon>
        <taxon>Neisseriales</taxon>
        <taxon>Neisseriaceae</taxon>
        <taxon>Neisseria</taxon>
    </lineage>
</organism>
<evidence type="ECO:0000313" key="2">
    <source>
        <dbReference type="EMBL" id="OSI11587.1"/>
    </source>
</evidence>
<proteinExistence type="predicted"/>
<feature type="transmembrane region" description="Helical" evidence="1">
    <location>
        <begin position="41"/>
        <end position="65"/>
    </location>
</feature>
<dbReference type="Proteomes" id="UP000215033">
    <property type="component" value="Chromosome 1"/>
</dbReference>
<evidence type="ECO:0000313" key="3">
    <source>
        <dbReference type="EMBL" id="SNU79860.1"/>
    </source>
</evidence>
<evidence type="ECO:0000313" key="4">
    <source>
        <dbReference type="Proteomes" id="UP000193466"/>
    </source>
</evidence>
<dbReference type="EMBL" id="LT906434">
    <property type="protein sequence ID" value="SNU79860.1"/>
    <property type="molecule type" value="Genomic_DNA"/>
</dbReference>
<name>A0AB38DR35_9NEIS</name>
<dbReference type="Proteomes" id="UP000193466">
    <property type="component" value="Unassembled WGS sequence"/>
</dbReference>
<reference evidence="3 5" key="2">
    <citation type="submission" date="2017-06" db="EMBL/GenBank/DDBJ databases">
        <authorList>
            <consortium name="Pathogen Informatics"/>
        </authorList>
    </citation>
    <scope>NUCLEOTIDE SEQUENCE [LARGE SCALE GENOMIC DNA]</scope>
    <source>
        <strain evidence="3 5">NCTC12230</strain>
    </source>
</reference>